<keyword evidence="6" id="KW-1185">Reference proteome</keyword>
<comment type="caution">
    <text evidence="5">The sequence shown here is derived from an EMBL/GenBank/DDBJ whole genome shotgun (WGS) entry which is preliminary data.</text>
</comment>
<dbReference type="Pfam" id="PF04828">
    <property type="entry name" value="GFA"/>
    <property type="match status" value="1"/>
</dbReference>
<evidence type="ECO:0000313" key="5">
    <source>
        <dbReference type="EMBL" id="PWJ64023.1"/>
    </source>
</evidence>
<organism evidence="5 6">
    <name type="scientific">Rathayibacter iranicus NCPPB 2253 = VKM Ac-1602</name>
    <dbReference type="NCBI Taxonomy" id="1328868"/>
    <lineage>
        <taxon>Bacteria</taxon>
        <taxon>Bacillati</taxon>
        <taxon>Actinomycetota</taxon>
        <taxon>Actinomycetes</taxon>
        <taxon>Micrococcales</taxon>
        <taxon>Microbacteriaceae</taxon>
        <taxon>Rathayibacter</taxon>
    </lineage>
</organism>
<comment type="similarity">
    <text evidence="1">Belongs to the Gfa family.</text>
</comment>
<dbReference type="Gene3D" id="2.170.150.70">
    <property type="match status" value="1"/>
</dbReference>
<keyword evidence="3" id="KW-0862">Zinc</keyword>
<protein>
    <recommendedName>
        <fullName evidence="4">CENP-V/GFA domain-containing protein</fullName>
    </recommendedName>
</protein>
<evidence type="ECO:0000259" key="4">
    <source>
        <dbReference type="PROSITE" id="PS51891"/>
    </source>
</evidence>
<dbReference type="SUPFAM" id="SSF51316">
    <property type="entry name" value="Mss4-like"/>
    <property type="match status" value="1"/>
</dbReference>
<accession>A0ABX5LI19</accession>
<reference evidence="5 6" key="1">
    <citation type="submission" date="2018-03" db="EMBL/GenBank/DDBJ databases">
        <title>Genomic Encyclopedia of Type Strains, Phase III (KMG-III): the genomes of soil and plant-associated and newly described type strains.</title>
        <authorList>
            <person name="Whitman W."/>
        </authorList>
    </citation>
    <scope>NUCLEOTIDE SEQUENCE [LARGE SCALE GENOMIC DNA]</scope>
    <source>
        <strain evidence="5 6">VKM Ac-1602</strain>
    </source>
</reference>
<keyword evidence="2" id="KW-0479">Metal-binding</keyword>
<dbReference type="InterPro" id="IPR052355">
    <property type="entry name" value="CENP-V-like"/>
</dbReference>
<dbReference type="PROSITE" id="PS51891">
    <property type="entry name" value="CENP_V_GFA"/>
    <property type="match status" value="1"/>
</dbReference>
<dbReference type="PANTHER" id="PTHR28620">
    <property type="entry name" value="CENTROMERE PROTEIN V"/>
    <property type="match status" value="1"/>
</dbReference>
<dbReference type="InterPro" id="IPR011057">
    <property type="entry name" value="Mss4-like_sf"/>
</dbReference>
<evidence type="ECO:0000256" key="2">
    <source>
        <dbReference type="ARBA" id="ARBA00022723"/>
    </source>
</evidence>
<dbReference type="EMBL" id="QGDV01000006">
    <property type="protein sequence ID" value="PWJ64023.1"/>
    <property type="molecule type" value="Genomic_DNA"/>
</dbReference>
<name>A0ABX5LI19_9MICO</name>
<dbReference type="InterPro" id="IPR006913">
    <property type="entry name" value="CENP-V/GFA"/>
</dbReference>
<evidence type="ECO:0000256" key="1">
    <source>
        <dbReference type="ARBA" id="ARBA00005495"/>
    </source>
</evidence>
<sequence length="137" mass="16072">MKPIVQTELEWHEGSCHCGNVLFRVAITRRLLITVCNCGICHRAGHQELLVPEERFELLTDRIYLKEYRFGDRKADHTFCVVCGIMPFYRPRSHPEGFFSVNARCLDLDFAEDIKWADFDGRNWQQSIDTGLHKRTE</sequence>
<feature type="domain" description="CENP-V/GFA" evidence="4">
    <location>
        <begin position="12"/>
        <end position="125"/>
    </location>
</feature>
<gene>
    <name evidence="5" type="ORF">B0H03_106151</name>
</gene>
<evidence type="ECO:0000313" key="6">
    <source>
        <dbReference type="Proteomes" id="UP000245674"/>
    </source>
</evidence>
<dbReference type="Proteomes" id="UP000245674">
    <property type="component" value="Unassembled WGS sequence"/>
</dbReference>
<proteinExistence type="inferred from homology"/>
<evidence type="ECO:0000256" key="3">
    <source>
        <dbReference type="ARBA" id="ARBA00022833"/>
    </source>
</evidence>
<dbReference type="PANTHER" id="PTHR28620:SF1">
    <property type="entry name" value="CENP-V_GFA DOMAIN-CONTAINING PROTEIN"/>
    <property type="match status" value="1"/>
</dbReference>
<dbReference type="RefSeq" id="WP_202130020.1">
    <property type="nucleotide sequence ID" value="NZ_QGDV01000006.1"/>
</dbReference>